<evidence type="ECO:0000313" key="3">
    <source>
        <dbReference type="EMBL" id="KAJ9616241.1"/>
    </source>
</evidence>
<name>A0AA39CQI3_9EURO</name>
<dbReference type="Pfam" id="PF00753">
    <property type="entry name" value="Lactamase_B"/>
    <property type="match status" value="1"/>
</dbReference>
<dbReference type="SUPFAM" id="SSF56281">
    <property type="entry name" value="Metallo-hydrolase/oxidoreductase"/>
    <property type="match status" value="1"/>
</dbReference>
<gene>
    <name evidence="3" type="ORF">H2204_013915</name>
</gene>
<dbReference type="SMART" id="SM00849">
    <property type="entry name" value="Lactamase_B"/>
    <property type="match status" value="1"/>
</dbReference>
<dbReference type="AlphaFoldDB" id="A0AA39CQI3"/>
<dbReference type="InterPro" id="IPR036866">
    <property type="entry name" value="RibonucZ/Hydroxyglut_hydro"/>
</dbReference>
<comment type="caution">
    <text evidence="3">The sequence shown here is derived from an EMBL/GenBank/DDBJ whole genome shotgun (WGS) entry which is preliminary data.</text>
</comment>
<evidence type="ECO:0000256" key="1">
    <source>
        <dbReference type="SAM" id="Phobius"/>
    </source>
</evidence>
<sequence>MSARLRRDDMESAMAWLSLLLFLPWFILLGSLYWLFPRQPRTARRRLFDGATLALALALSIVAMLWGHHIGLVQPGAGPIWPQVLAVLYAYGAFLARPAPSDQSRIDHALPARLPWASVPDSARCASMTADPSIHTIDTGFQRPDFDAAYLIIENGRAAFVDCGTGLSLPAMLQALTDNGLGVEAVDWLLLTHVHLDHAGGAGLLMQQLPNARAVLHPRGAPHMIDPTRLIAGATAVYGAEEIARSYGRIEAIPEQRVVVAEDGQRIDLAGRELVLLHTPGHALHHYCVWDARSRSWFTGDTFGISYRELDSAQGAFIFPTSSPVQFDPDAMKASIQRMLGYAPQAMYLTHYGRVEQVEKLAEDLFEQIDAMTAIGRQCDGRPDRHRCLLAALQALYLERAQQHGCALDQAAVTEVLAMDIELNAQGLACWLDRASR</sequence>
<dbReference type="EMBL" id="JAPDRN010000166">
    <property type="protein sequence ID" value="KAJ9616241.1"/>
    <property type="molecule type" value="Genomic_DNA"/>
</dbReference>
<feature type="transmembrane region" description="Helical" evidence="1">
    <location>
        <begin position="47"/>
        <end position="68"/>
    </location>
</feature>
<feature type="transmembrane region" description="Helical" evidence="1">
    <location>
        <begin position="13"/>
        <end position="35"/>
    </location>
</feature>
<dbReference type="InterPro" id="IPR037482">
    <property type="entry name" value="ST1585_MBL-fold"/>
</dbReference>
<dbReference type="InterPro" id="IPR001279">
    <property type="entry name" value="Metallo-B-lactamas"/>
</dbReference>
<proteinExistence type="predicted"/>
<dbReference type="CDD" id="cd07726">
    <property type="entry name" value="ST1585-like_MBL-fold"/>
    <property type="match status" value="1"/>
</dbReference>
<keyword evidence="1" id="KW-0472">Membrane</keyword>
<protein>
    <recommendedName>
        <fullName evidence="2">Metallo-beta-lactamase domain-containing protein</fullName>
    </recommendedName>
</protein>
<feature type="domain" description="Metallo-beta-lactamase" evidence="2">
    <location>
        <begin position="146"/>
        <end position="351"/>
    </location>
</feature>
<dbReference type="InterPro" id="IPR050855">
    <property type="entry name" value="NDM-1-like"/>
</dbReference>
<reference evidence="3" key="1">
    <citation type="submission" date="2022-10" db="EMBL/GenBank/DDBJ databases">
        <title>Culturing micro-colonial fungi from biological soil crusts in the Mojave desert and describing Neophaeococcomyces mojavensis, and introducing the new genera and species Taxawa tesnikishii.</title>
        <authorList>
            <person name="Kurbessoian T."/>
            <person name="Stajich J.E."/>
        </authorList>
    </citation>
    <scope>NUCLEOTIDE SEQUENCE</scope>
    <source>
        <strain evidence="3">TK_35</strain>
    </source>
</reference>
<accession>A0AA39CQI3</accession>
<keyword evidence="1" id="KW-0812">Transmembrane</keyword>
<dbReference type="Gene3D" id="3.60.15.10">
    <property type="entry name" value="Ribonuclease Z/Hydroxyacylglutathione hydrolase-like"/>
    <property type="match status" value="1"/>
</dbReference>
<dbReference type="PANTHER" id="PTHR42951:SF22">
    <property type="entry name" value="METALLO BETA-LACTAMASE SUPERFAMILY LIPOPROTEIN"/>
    <property type="match status" value="1"/>
</dbReference>
<organism evidence="3">
    <name type="scientific">Knufia peltigerae</name>
    <dbReference type="NCBI Taxonomy" id="1002370"/>
    <lineage>
        <taxon>Eukaryota</taxon>
        <taxon>Fungi</taxon>
        <taxon>Dikarya</taxon>
        <taxon>Ascomycota</taxon>
        <taxon>Pezizomycotina</taxon>
        <taxon>Eurotiomycetes</taxon>
        <taxon>Chaetothyriomycetidae</taxon>
        <taxon>Chaetothyriales</taxon>
        <taxon>Trichomeriaceae</taxon>
        <taxon>Knufia</taxon>
    </lineage>
</organism>
<dbReference type="PANTHER" id="PTHR42951">
    <property type="entry name" value="METALLO-BETA-LACTAMASE DOMAIN-CONTAINING"/>
    <property type="match status" value="1"/>
</dbReference>
<evidence type="ECO:0000259" key="2">
    <source>
        <dbReference type="SMART" id="SM00849"/>
    </source>
</evidence>
<keyword evidence="1" id="KW-1133">Transmembrane helix</keyword>